<accession>A0A5J4U0K4</accession>
<protein>
    <submittedName>
        <fullName evidence="1">Uncharacterized protein</fullName>
    </submittedName>
</protein>
<reference evidence="1 2" key="1">
    <citation type="submission" date="2019-03" db="EMBL/GenBank/DDBJ databases">
        <title>Single cell metagenomics reveals metabolic interactions within the superorganism composed of flagellate Streblomastix strix and complex community of Bacteroidetes bacteria on its surface.</title>
        <authorList>
            <person name="Treitli S.C."/>
            <person name="Kolisko M."/>
            <person name="Husnik F."/>
            <person name="Keeling P."/>
            <person name="Hampl V."/>
        </authorList>
    </citation>
    <scope>NUCLEOTIDE SEQUENCE [LARGE SCALE GENOMIC DNA]</scope>
    <source>
        <strain evidence="1">ST1C</strain>
    </source>
</reference>
<evidence type="ECO:0000313" key="2">
    <source>
        <dbReference type="Proteomes" id="UP000324800"/>
    </source>
</evidence>
<dbReference type="AlphaFoldDB" id="A0A5J4U0K4"/>
<organism evidence="1 2">
    <name type="scientific">Streblomastix strix</name>
    <dbReference type="NCBI Taxonomy" id="222440"/>
    <lineage>
        <taxon>Eukaryota</taxon>
        <taxon>Metamonada</taxon>
        <taxon>Preaxostyla</taxon>
        <taxon>Oxymonadida</taxon>
        <taxon>Streblomastigidae</taxon>
        <taxon>Streblomastix</taxon>
    </lineage>
</organism>
<name>A0A5J4U0K4_9EUKA</name>
<comment type="caution">
    <text evidence="1">The sequence shown here is derived from an EMBL/GenBank/DDBJ whole genome shotgun (WGS) entry which is preliminary data.</text>
</comment>
<proteinExistence type="predicted"/>
<dbReference type="EMBL" id="SNRW01023183">
    <property type="protein sequence ID" value="KAA6363225.1"/>
    <property type="molecule type" value="Genomic_DNA"/>
</dbReference>
<dbReference type="Proteomes" id="UP000324800">
    <property type="component" value="Unassembled WGS sequence"/>
</dbReference>
<evidence type="ECO:0000313" key="1">
    <source>
        <dbReference type="EMBL" id="KAA6363225.1"/>
    </source>
</evidence>
<gene>
    <name evidence="1" type="ORF">EZS28_041248</name>
</gene>
<sequence length="99" mass="10975">MNRKHASDEAQQTGNKILDEELQNMYHCVNAMVFDSGSHKSRHSTVGIVVQLTKNLYPLPVVIEENIQTIAEYASFISRTICGLHHKGVIVPSVSIDGL</sequence>